<dbReference type="Proteomes" id="UP000064939">
    <property type="component" value="Chromosome"/>
</dbReference>
<dbReference type="KEGG" id="aei:AOY20_01650"/>
<evidence type="ECO:0000313" key="2">
    <source>
        <dbReference type="Proteomes" id="UP000064939"/>
    </source>
</evidence>
<sequence>MKKILLSLLLFYPVMGWATENIIDFKRIEIKAQDKKNICKVLIIECQQNEDWHLYRVKNSSNQFYVISDLKFYQLNKINKNYELLNSWDFSNYSPQKVNTFWATQGDVNEPSDHKFIYPRLFKISENTFAIALIQSFGEMYSGGGMSEERADFFELLIDSKYKLRFQDIPFSVWRMIRACFSYMDFDISMGKCHDDETLVLNIQYLKPYVWQMNYHYYRELSPVSNNVKINERKSYKIQYLIDQIYFPESWGID</sequence>
<dbReference type="OrthoDB" id="8653499at2"/>
<dbReference type="RefSeq" id="WP_054580262.1">
    <property type="nucleotide sequence ID" value="NZ_CP012808.1"/>
</dbReference>
<proteinExistence type="predicted"/>
<evidence type="ECO:0000313" key="1">
    <source>
        <dbReference type="EMBL" id="ALH94349.1"/>
    </source>
</evidence>
<reference evidence="1 2" key="1">
    <citation type="journal article" date="2015" name="Int. J. Syst. Evol. Microbiol.">
        <title>Acinetobacter equi sp. nov. isolated from horse faeces.</title>
        <authorList>
            <person name="Poppel M.T."/>
            <person name="Skiebe E."/>
            <person name="Laue M."/>
            <person name="Bergmann H."/>
            <person name="Ebersberger I."/>
            <person name="Garn T."/>
            <person name="Fruth A."/>
            <person name="Baumgardt S."/>
            <person name="Busse H.J."/>
            <person name="Wilharm G."/>
        </authorList>
    </citation>
    <scope>NUCLEOTIDE SEQUENCE [LARGE SCALE GENOMIC DNA]</scope>
    <source>
        <strain evidence="1 2">114</strain>
    </source>
</reference>
<dbReference type="STRING" id="1324350.AOY20_01650"/>
<protein>
    <submittedName>
        <fullName evidence="1">Uncharacterized protein</fullName>
    </submittedName>
</protein>
<keyword evidence="2" id="KW-1185">Reference proteome</keyword>
<organism evidence="1 2">
    <name type="scientific">Acinetobacter equi</name>
    <dbReference type="NCBI Taxonomy" id="1324350"/>
    <lineage>
        <taxon>Bacteria</taxon>
        <taxon>Pseudomonadati</taxon>
        <taxon>Pseudomonadota</taxon>
        <taxon>Gammaproteobacteria</taxon>
        <taxon>Moraxellales</taxon>
        <taxon>Moraxellaceae</taxon>
        <taxon>Acinetobacter</taxon>
    </lineage>
</organism>
<dbReference type="AlphaFoldDB" id="A0A0N9VT29"/>
<gene>
    <name evidence="1" type="ORF">AOY20_01650</name>
</gene>
<dbReference type="EMBL" id="CP012808">
    <property type="protein sequence ID" value="ALH94349.1"/>
    <property type="molecule type" value="Genomic_DNA"/>
</dbReference>
<name>A0A0N9VT29_9GAMM</name>
<accession>A0A0N9VT29</accession>